<accession>A0A967F083</accession>
<dbReference type="SUPFAM" id="SSF55961">
    <property type="entry name" value="Bet v1-like"/>
    <property type="match status" value="1"/>
</dbReference>
<organism evidence="2 3">
    <name type="scientific">Pelagibius litoralis</name>
    <dbReference type="NCBI Taxonomy" id="374515"/>
    <lineage>
        <taxon>Bacteria</taxon>
        <taxon>Pseudomonadati</taxon>
        <taxon>Pseudomonadota</taxon>
        <taxon>Alphaproteobacteria</taxon>
        <taxon>Rhodospirillales</taxon>
        <taxon>Rhodovibrionaceae</taxon>
        <taxon>Pelagibius</taxon>
    </lineage>
</organism>
<evidence type="ECO:0008006" key="4">
    <source>
        <dbReference type="Google" id="ProtNLM"/>
    </source>
</evidence>
<evidence type="ECO:0000256" key="1">
    <source>
        <dbReference type="SAM" id="Phobius"/>
    </source>
</evidence>
<sequence length="322" mass="35017">MSAQVSAQAPLYEANDGLLRTALKANAGLSLTVGLILALAGGPLAAWISPLPQTLFGLSTETLLRLTGVELMIFAALPFWVARRDRLSLPLTRLVIALDLLWVAGSAMLLFALPETLTATGAWAVGLSALLVLDFVLLQAFGLWQLYQGKSELTLRWEGSDLHIHAEGLVDAPAEVVWQVMADQEGYAAVADNIADVKVVEGQGLGMIRRCSDASGQAWSERCTLWEEGRAFTFVVDTDAPDYPYPLDYLQGRWSMMPAGDLISVNMDFVVRPRPGLLKALQFRILLAVLLPVCDRLLTNWATRMQSEAAAAWAQPGLRKTA</sequence>
<feature type="transmembrane region" description="Helical" evidence="1">
    <location>
        <begin position="94"/>
        <end position="113"/>
    </location>
</feature>
<dbReference type="InterPro" id="IPR023393">
    <property type="entry name" value="START-like_dom_sf"/>
</dbReference>
<keyword evidence="1" id="KW-1133">Transmembrane helix</keyword>
<dbReference type="Proteomes" id="UP000761264">
    <property type="component" value="Unassembled WGS sequence"/>
</dbReference>
<dbReference type="Pfam" id="PF10604">
    <property type="entry name" value="Polyketide_cyc2"/>
    <property type="match status" value="1"/>
</dbReference>
<evidence type="ECO:0000313" key="3">
    <source>
        <dbReference type="Proteomes" id="UP000761264"/>
    </source>
</evidence>
<dbReference type="Gene3D" id="3.30.530.20">
    <property type="match status" value="1"/>
</dbReference>
<feature type="transmembrane region" description="Helical" evidence="1">
    <location>
        <begin position="125"/>
        <end position="147"/>
    </location>
</feature>
<gene>
    <name evidence="2" type="ORF">HBA54_18910</name>
</gene>
<keyword evidence="1" id="KW-0812">Transmembrane</keyword>
<proteinExistence type="predicted"/>
<keyword evidence="3" id="KW-1185">Reference proteome</keyword>
<dbReference type="RefSeq" id="WP_167227517.1">
    <property type="nucleotide sequence ID" value="NZ_JAAQPH010000015.1"/>
</dbReference>
<comment type="caution">
    <text evidence="2">The sequence shown here is derived from an EMBL/GenBank/DDBJ whole genome shotgun (WGS) entry which is preliminary data.</text>
</comment>
<protein>
    <recommendedName>
        <fullName evidence="4">Polyketide cyclase / dehydrase and lipid transport</fullName>
    </recommendedName>
</protein>
<feature type="transmembrane region" description="Helical" evidence="1">
    <location>
        <begin position="62"/>
        <end position="82"/>
    </location>
</feature>
<reference evidence="2" key="1">
    <citation type="submission" date="2020-03" db="EMBL/GenBank/DDBJ databases">
        <title>Genome of Pelagibius litoralis DSM 21314T.</title>
        <authorList>
            <person name="Wang G."/>
        </authorList>
    </citation>
    <scope>NUCLEOTIDE SEQUENCE</scope>
    <source>
        <strain evidence="2">DSM 21314</strain>
    </source>
</reference>
<dbReference type="InterPro" id="IPR019587">
    <property type="entry name" value="Polyketide_cyclase/dehydratase"/>
</dbReference>
<feature type="transmembrane region" description="Helical" evidence="1">
    <location>
        <begin position="29"/>
        <end position="50"/>
    </location>
</feature>
<evidence type="ECO:0000313" key="2">
    <source>
        <dbReference type="EMBL" id="NIA70672.1"/>
    </source>
</evidence>
<keyword evidence="1" id="KW-0472">Membrane</keyword>
<name>A0A967F083_9PROT</name>
<dbReference type="EMBL" id="JAAQPH010000015">
    <property type="protein sequence ID" value="NIA70672.1"/>
    <property type="molecule type" value="Genomic_DNA"/>
</dbReference>
<dbReference type="AlphaFoldDB" id="A0A967F083"/>